<name>A0A2S4PQ31_9PEZI</name>
<dbReference type="AlphaFoldDB" id="A0A2S4PQ31"/>
<dbReference type="InterPro" id="IPR038608">
    <property type="entry name" value="Csm1/Pcs1_C_sf"/>
</dbReference>
<dbReference type="PANTHER" id="PTHR28006">
    <property type="entry name" value="MONOPOLIN COMPLEX SUBUNIT CSM1"/>
    <property type="match status" value="1"/>
</dbReference>
<dbReference type="GO" id="GO:0005730">
    <property type="term" value="C:nucleolus"/>
    <property type="evidence" value="ECO:0007669"/>
    <property type="project" value="TreeGrafter"/>
</dbReference>
<dbReference type="Pfam" id="PF12539">
    <property type="entry name" value="Csm1"/>
    <property type="match status" value="1"/>
</dbReference>
<feature type="coiled-coil region" evidence="1">
    <location>
        <begin position="276"/>
        <end position="310"/>
    </location>
</feature>
<feature type="coiled-coil region" evidence="1">
    <location>
        <begin position="198"/>
        <end position="247"/>
    </location>
</feature>
<dbReference type="GO" id="GO:0051315">
    <property type="term" value="P:attachment of mitotic spindle microtubules to kinetochore"/>
    <property type="evidence" value="ECO:0007669"/>
    <property type="project" value="TreeGrafter"/>
</dbReference>
<dbReference type="InterPro" id="IPR020981">
    <property type="entry name" value="Csm1/Pcs1_C"/>
</dbReference>
<dbReference type="EMBL" id="PEDP01001156">
    <property type="protein sequence ID" value="POS84145.1"/>
    <property type="molecule type" value="Genomic_DNA"/>
</dbReference>
<gene>
    <name evidence="3" type="ORF">EPUL_001822</name>
</gene>
<evidence type="ECO:0000313" key="3">
    <source>
        <dbReference type="EMBL" id="POS84145.1"/>
    </source>
</evidence>
<dbReference type="InterPro" id="IPR040349">
    <property type="entry name" value="Csm1/Pcs1"/>
</dbReference>
<dbReference type="CDD" id="cd23787">
    <property type="entry name" value="RWD_CSM1"/>
    <property type="match status" value="1"/>
</dbReference>
<dbReference type="Gene3D" id="3.90.1150.80">
    <property type="match status" value="1"/>
</dbReference>
<evidence type="ECO:0000259" key="2">
    <source>
        <dbReference type="Pfam" id="PF12539"/>
    </source>
</evidence>
<dbReference type="GO" id="GO:0034506">
    <property type="term" value="C:chromosome, centromeric core domain"/>
    <property type="evidence" value="ECO:0007669"/>
    <property type="project" value="TreeGrafter"/>
</dbReference>
<comment type="caution">
    <text evidence="3">The sequence shown here is derived from an EMBL/GenBank/DDBJ whole genome shotgun (WGS) entry which is preliminary data.</text>
</comment>
<dbReference type="PANTHER" id="PTHR28006:SF1">
    <property type="entry name" value="MONOPOLIN COMPLEX SUBUNIT CSM1"/>
    <property type="match status" value="1"/>
</dbReference>
<dbReference type="STRING" id="225359.A0A2S4PQ31"/>
<accession>A0A2S4PQ31</accession>
<dbReference type="GO" id="GO:0033551">
    <property type="term" value="C:monopolin complex"/>
    <property type="evidence" value="ECO:0007669"/>
    <property type="project" value="InterPro"/>
</dbReference>
<proteinExistence type="predicted"/>
<protein>
    <recommendedName>
        <fullName evidence="2">Monopolin complex subunit Csm1/Pcs1 C-terminal domain-containing protein</fullName>
    </recommendedName>
</protein>
<dbReference type="OrthoDB" id="2431049at2759"/>
<reference evidence="3 4" key="1">
    <citation type="submission" date="2017-10" db="EMBL/GenBank/DDBJ databases">
        <title>Development of genomic resources for the powdery mildew, Erysiphe pulchra.</title>
        <authorList>
            <person name="Wadl P.A."/>
            <person name="Mack B.M."/>
            <person name="Moore G."/>
            <person name="Beltz S.B."/>
        </authorList>
    </citation>
    <scope>NUCLEOTIDE SEQUENCE [LARGE SCALE GENOMIC DNA]</scope>
    <source>
        <strain evidence="3">Cflorida</strain>
    </source>
</reference>
<dbReference type="GO" id="GO:1990644">
    <property type="term" value="F:microtubule site clamp"/>
    <property type="evidence" value="ECO:0007669"/>
    <property type="project" value="TreeGrafter"/>
</dbReference>
<keyword evidence="1" id="KW-0175">Coiled coil</keyword>
<feature type="domain" description="Monopolin complex subunit Csm1/Pcs1 C-terminal" evidence="2">
    <location>
        <begin position="355"/>
        <end position="461"/>
    </location>
</feature>
<keyword evidence="4" id="KW-1185">Reference proteome</keyword>
<evidence type="ECO:0000256" key="1">
    <source>
        <dbReference type="SAM" id="Coils"/>
    </source>
</evidence>
<dbReference type="Proteomes" id="UP000237438">
    <property type="component" value="Unassembled WGS sequence"/>
</dbReference>
<sequence length="480" mass="53626">MTPRKKKNARITIPKKKSTASKALEVSVTESIATSTNVSKVEKRSKRRLVATDEIIGQSCSDFEGAKISNEDEVDETKLEAPPPEKIARKTGCRSKIVKEISAVNHKNAQELPKLIKTSVQIPLQRKGRPKKVISPVRPSDKVILESQETEIKALEGKDGDVEWDEIVQDEKQKASKYSRVSKRRRTSSLSDLESENHKSLKLKIEEINKKYHNLQLKYDEVIELGIKEAEKNFDKLKRQNEEIISISNKCLSSLKTDLKNQISLAKETKFLEKKLSVAGSEIESLQAKIQQLESSLADSQAENKTLSAKLSANRTAAVSVESVNSKIPSSAIKTNGGIRMMGTVEAALTAQAAQLKEDMYSDLTGLLMRSVTRGTDKDYFDCIQTGRNGSKFHLSLNFLIFINIPRGSALHFKLAVGNEASADSYDDIQCSYTPLLDPNRDKMLMELLPDYLVDEITFPRPHATKFYARVVKALTEKSI</sequence>
<organism evidence="3 4">
    <name type="scientific">Erysiphe pulchra</name>
    <dbReference type="NCBI Taxonomy" id="225359"/>
    <lineage>
        <taxon>Eukaryota</taxon>
        <taxon>Fungi</taxon>
        <taxon>Dikarya</taxon>
        <taxon>Ascomycota</taxon>
        <taxon>Pezizomycotina</taxon>
        <taxon>Leotiomycetes</taxon>
        <taxon>Erysiphales</taxon>
        <taxon>Erysiphaceae</taxon>
        <taxon>Erysiphe</taxon>
    </lineage>
</organism>
<dbReference type="FunFam" id="3.90.1150.80:FF:000001">
    <property type="entry name" value="Chromosome segregation protein (Pcs1)"/>
    <property type="match status" value="1"/>
</dbReference>
<dbReference type="GO" id="GO:0072686">
    <property type="term" value="C:mitotic spindle"/>
    <property type="evidence" value="ECO:0007669"/>
    <property type="project" value="TreeGrafter"/>
</dbReference>
<evidence type="ECO:0000313" key="4">
    <source>
        <dbReference type="Proteomes" id="UP000237438"/>
    </source>
</evidence>
<dbReference type="GO" id="GO:0045144">
    <property type="term" value="P:meiotic sister chromatid segregation"/>
    <property type="evidence" value="ECO:0007669"/>
    <property type="project" value="TreeGrafter"/>
</dbReference>